<name>A0A0V1AAR5_9BILA</name>
<gene>
    <name evidence="1" type="ORF">T12_13446</name>
</gene>
<protein>
    <submittedName>
        <fullName evidence="1">Uncharacterized protein</fullName>
    </submittedName>
</protein>
<comment type="caution">
    <text evidence="1">The sequence shown here is derived from an EMBL/GenBank/DDBJ whole genome shotgun (WGS) entry which is preliminary data.</text>
</comment>
<accession>A0A0V1AAR5</accession>
<reference evidence="1 2" key="1">
    <citation type="submission" date="2015-01" db="EMBL/GenBank/DDBJ databases">
        <title>Evolution of Trichinella species and genotypes.</title>
        <authorList>
            <person name="Korhonen P.K."/>
            <person name="Edoardo P."/>
            <person name="Giuseppe L.R."/>
            <person name="Gasser R.B."/>
        </authorList>
    </citation>
    <scope>NUCLEOTIDE SEQUENCE [LARGE SCALE GENOMIC DNA]</scope>
    <source>
        <strain evidence="1">ISS2496</strain>
    </source>
</reference>
<dbReference type="Proteomes" id="UP000054783">
    <property type="component" value="Unassembled WGS sequence"/>
</dbReference>
<organism evidence="1 2">
    <name type="scientific">Trichinella patagoniensis</name>
    <dbReference type="NCBI Taxonomy" id="990121"/>
    <lineage>
        <taxon>Eukaryota</taxon>
        <taxon>Metazoa</taxon>
        <taxon>Ecdysozoa</taxon>
        <taxon>Nematoda</taxon>
        <taxon>Enoplea</taxon>
        <taxon>Dorylaimia</taxon>
        <taxon>Trichinellida</taxon>
        <taxon>Trichinellidae</taxon>
        <taxon>Trichinella</taxon>
    </lineage>
</organism>
<evidence type="ECO:0000313" key="1">
    <source>
        <dbReference type="EMBL" id="KRY21841.1"/>
    </source>
</evidence>
<proteinExistence type="predicted"/>
<keyword evidence="2" id="KW-1185">Reference proteome</keyword>
<dbReference type="EMBL" id="JYDQ01000013">
    <property type="protein sequence ID" value="KRY21841.1"/>
    <property type="molecule type" value="Genomic_DNA"/>
</dbReference>
<sequence length="128" mass="14626">MLIPDHKYVLIASLRKDCNFSVENEKKKLHILHYNDYSLMQAYLIYTKSQNSLQKIAAQAMLYENCLDLYFVAAVNGCVCTALSEIQFRHSVFISNAICCADRQCNERLICNNKPIAQFHNANVETAS</sequence>
<dbReference type="AlphaFoldDB" id="A0A0V1AAR5"/>
<evidence type="ECO:0000313" key="2">
    <source>
        <dbReference type="Proteomes" id="UP000054783"/>
    </source>
</evidence>